<dbReference type="GO" id="GO:0016787">
    <property type="term" value="F:hydrolase activity"/>
    <property type="evidence" value="ECO:0007669"/>
    <property type="project" value="UniProtKB-KW"/>
</dbReference>
<feature type="transmembrane region" description="Helical" evidence="2">
    <location>
        <begin position="20"/>
        <end position="48"/>
    </location>
</feature>
<dbReference type="InterPro" id="IPR052020">
    <property type="entry name" value="Cyclic_di-GMP/3'3'-cGAMP_PDE"/>
</dbReference>
<reference evidence="4 5" key="1">
    <citation type="journal article" date="2013" name="ISME J.">
        <title>A metabolic model for members of the genus Tetrasphaera involved in enhanced biological phosphorus removal.</title>
        <authorList>
            <person name="Kristiansen R."/>
            <person name="Nguyen H.T.T."/>
            <person name="Saunders A.M."/>
            <person name="Nielsen J.L."/>
            <person name="Wimmer R."/>
            <person name="Le V.Q."/>
            <person name="McIlroy S.J."/>
            <person name="Petrovski S."/>
            <person name="Seviour R.J."/>
            <person name="Calteau A."/>
            <person name="Nielsen K.L."/>
            <person name="Nielsen P.H."/>
        </authorList>
    </citation>
    <scope>NUCLEOTIDE SEQUENCE [LARGE SCALE GENOMIC DNA]</scope>
    <source>
        <strain evidence="4 5">T1-X7</strain>
    </source>
</reference>
<comment type="caution">
    <text evidence="4">The sequence shown here is derived from an EMBL/GenBank/DDBJ whole genome shotgun (WGS) entry which is preliminary data.</text>
</comment>
<dbReference type="PANTHER" id="PTHR45228:SF4">
    <property type="entry name" value="LIPOPROTEIN"/>
    <property type="match status" value="1"/>
</dbReference>
<dbReference type="AlphaFoldDB" id="A0A077M0F2"/>
<accession>A0A077M0F2</accession>
<organism evidence="4 5">
    <name type="scientific">Nostocoides japonicum T1-X7</name>
    <dbReference type="NCBI Taxonomy" id="1194083"/>
    <lineage>
        <taxon>Bacteria</taxon>
        <taxon>Bacillati</taxon>
        <taxon>Actinomycetota</taxon>
        <taxon>Actinomycetes</taxon>
        <taxon>Micrococcales</taxon>
        <taxon>Intrasporangiaceae</taxon>
        <taxon>Nostocoides</taxon>
    </lineage>
</organism>
<dbReference type="InterPro" id="IPR037522">
    <property type="entry name" value="HD_GYP_dom"/>
</dbReference>
<dbReference type="Pfam" id="PF13487">
    <property type="entry name" value="HD_5"/>
    <property type="match status" value="1"/>
</dbReference>
<feature type="domain" description="HD-GYP" evidence="3">
    <location>
        <begin position="188"/>
        <end position="383"/>
    </location>
</feature>
<feature type="transmembrane region" description="Helical" evidence="2">
    <location>
        <begin position="100"/>
        <end position="120"/>
    </location>
</feature>
<dbReference type="InterPro" id="IPR003607">
    <property type="entry name" value="HD/PDEase_dom"/>
</dbReference>
<evidence type="ECO:0000313" key="5">
    <source>
        <dbReference type="Proteomes" id="UP000035721"/>
    </source>
</evidence>
<keyword evidence="4" id="KW-0378">Hydrolase</keyword>
<dbReference type="PROSITE" id="PS51832">
    <property type="entry name" value="HD_GYP"/>
    <property type="match status" value="1"/>
</dbReference>
<proteinExistence type="predicted"/>
<keyword evidence="2" id="KW-0472">Membrane</keyword>
<protein>
    <submittedName>
        <fullName evidence="4">Putative metal dependent phosphohydrolase</fullName>
    </submittedName>
</protein>
<evidence type="ECO:0000259" key="3">
    <source>
        <dbReference type="PROSITE" id="PS51832"/>
    </source>
</evidence>
<dbReference type="EMBL" id="CAJB01000388">
    <property type="protein sequence ID" value="CCH79753.1"/>
    <property type="molecule type" value="Genomic_DNA"/>
</dbReference>
<keyword evidence="5" id="KW-1185">Reference proteome</keyword>
<keyword evidence="2" id="KW-1133">Transmembrane helix</keyword>
<keyword evidence="2" id="KW-0812">Transmembrane</keyword>
<evidence type="ECO:0000313" key="4">
    <source>
        <dbReference type="EMBL" id="CCH79753.1"/>
    </source>
</evidence>
<dbReference type="Proteomes" id="UP000035721">
    <property type="component" value="Unassembled WGS sequence"/>
</dbReference>
<dbReference type="STRING" id="1194083.BN12_560012"/>
<dbReference type="SUPFAM" id="SSF109604">
    <property type="entry name" value="HD-domain/PDEase-like"/>
    <property type="match status" value="1"/>
</dbReference>
<feature type="transmembrane region" description="Helical" evidence="2">
    <location>
        <begin position="141"/>
        <end position="159"/>
    </location>
</feature>
<evidence type="ECO:0000256" key="2">
    <source>
        <dbReference type="SAM" id="Phobius"/>
    </source>
</evidence>
<sequence length="427" mass="43347">MLAAVSQAAPRNKIAGNISLNIHSVIVLASVAMVGPVGAAVVGGFAYVSRLRSLPRVAMIFNIGSLGACGAISGVAYIGAGGLDPAETSGSADILLHVGVPLMAADVVHLVLNVCFLAAIQSLSRGAPFRAQVTMMLSSVGAAYVSYGVIALLLVLLWLPAGVGALSIVLVIGPLVAAQWGLGQYGAELTAHNRTLGALVAAIETKSPASIGQSALVAELSEWVAEELALPTRDVEAARTAGMLHDVGLLAVPVPLLDPGRVLTPEEERLVHGHLAEAAGMLRGISFLDRALVGIVHHGERVDGTGYPSKLAGDQIPPIARIVAVAGAYASLLTPRTDRHALEPAAAMAVLRDLAGSAFDPAVVAALGRAIARHAADPVVIPVTRLARTGSAVALDDPPVRGSGDGANGRRHHGFPSGRGMGAAVSP</sequence>
<feature type="transmembrane region" description="Helical" evidence="2">
    <location>
        <begin position="60"/>
        <end position="80"/>
    </location>
</feature>
<dbReference type="Gene3D" id="1.10.3210.10">
    <property type="entry name" value="Hypothetical protein af1432"/>
    <property type="match status" value="1"/>
</dbReference>
<evidence type="ECO:0000256" key="1">
    <source>
        <dbReference type="SAM" id="MobiDB-lite"/>
    </source>
</evidence>
<feature type="region of interest" description="Disordered" evidence="1">
    <location>
        <begin position="394"/>
        <end position="427"/>
    </location>
</feature>
<name>A0A077M0F2_9MICO</name>
<dbReference type="PANTHER" id="PTHR45228">
    <property type="entry name" value="CYCLIC DI-GMP PHOSPHODIESTERASE TM_0186-RELATED"/>
    <property type="match status" value="1"/>
</dbReference>
<dbReference type="CDD" id="cd00077">
    <property type="entry name" value="HDc"/>
    <property type="match status" value="1"/>
</dbReference>
<gene>
    <name evidence="4" type="ORF">BN12_560012</name>
</gene>